<proteinExistence type="predicted"/>
<dbReference type="PROSITE" id="PS51257">
    <property type="entry name" value="PROKAR_LIPOPROTEIN"/>
    <property type="match status" value="1"/>
</dbReference>
<keyword evidence="1" id="KW-0732">Signal</keyword>
<dbReference type="RefSeq" id="WP_088416822.1">
    <property type="nucleotide sequence ID" value="NZ_NJBA01000002.1"/>
</dbReference>
<dbReference type="eggNOG" id="ENOG50317J9">
    <property type="taxonomic scope" value="Bacteria"/>
</dbReference>
<dbReference type="AlphaFoldDB" id="A0A246FCD1"/>
<dbReference type="Proteomes" id="UP000198145">
    <property type="component" value="Unassembled WGS sequence"/>
</dbReference>
<comment type="caution">
    <text evidence="2">The sequence shown here is derived from an EMBL/GenBank/DDBJ whole genome shotgun (WGS) entry which is preliminary data.</text>
</comment>
<sequence length="71" mass="7784">MNRALALLSLTLPLWLVGCASQPAPQPEPYSDEQVKSFALKMLGASNMSDELYAKYRRALTEPREAGRSGS</sequence>
<name>A0A246FCD1_PSENT</name>
<evidence type="ECO:0008006" key="4">
    <source>
        <dbReference type="Google" id="ProtNLM"/>
    </source>
</evidence>
<feature type="chain" id="PRO_5012354244" description="Lipoprotein" evidence="1">
    <location>
        <begin position="21"/>
        <end position="71"/>
    </location>
</feature>
<gene>
    <name evidence="2" type="ORF">CEG18_06850</name>
</gene>
<organism evidence="2 3">
    <name type="scientific">Pseudomonas nitroreducens</name>
    <dbReference type="NCBI Taxonomy" id="46680"/>
    <lineage>
        <taxon>Bacteria</taxon>
        <taxon>Pseudomonadati</taxon>
        <taxon>Pseudomonadota</taxon>
        <taxon>Gammaproteobacteria</taxon>
        <taxon>Pseudomonadales</taxon>
        <taxon>Pseudomonadaceae</taxon>
        <taxon>Pseudomonas</taxon>
    </lineage>
</organism>
<accession>A0A246FCD1</accession>
<dbReference type="EMBL" id="NJBA01000002">
    <property type="protein sequence ID" value="OWP51972.1"/>
    <property type="molecule type" value="Genomic_DNA"/>
</dbReference>
<evidence type="ECO:0000313" key="3">
    <source>
        <dbReference type="Proteomes" id="UP000198145"/>
    </source>
</evidence>
<feature type="signal peptide" evidence="1">
    <location>
        <begin position="1"/>
        <end position="20"/>
    </location>
</feature>
<evidence type="ECO:0000256" key="1">
    <source>
        <dbReference type="SAM" id="SignalP"/>
    </source>
</evidence>
<protein>
    <recommendedName>
        <fullName evidence="4">Lipoprotein</fullName>
    </recommendedName>
</protein>
<evidence type="ECO:0000313" key="2">
    <source>
        <dbReference type="EMBL" id="OWP51972.1"/>
    </source>
</evidence>
<reference evidence="2 3" key="1">
    <citation type="submission" date="2017-06" db="EMBL/GenBank/DDBJ databases">
        <title>Draft genome of Pseudomonas nitroreducens DF05.</title>
        <authorList>
            <person name="Iyer R."/>
        </authorList>
    </citation>
    <scope>NUCLEOTIDE SEQUENCE [LARGE SCALE GENOMIC DNA]</scope>
    <source>
        <strain evidence="2 3">DF05</strain>
    </source>
</reference>